<evidence type="ECO:0000313" key="2">
    <source>
        <dbReference type="Proteomes" id="UP000076871"/>
    </source>
</evidence>
<proteinExistence type="predicted"/>
<sequence>MVDMVIDELGRTYQRSALAACSLTCRDWLPRSRIHIHSSVRIDSCSNIERLTKLYDSHLARYVRSLSIDACVDGEPVSHPWVDNARPLLSLFHNVDRLALDAIIWQDLHKDTQKTILERYSSVSDLWASTCDFADPCEFVKLLQAFPKLESVRMEGMCWDTSECEKQLANNGPELRLKWLDVNELCSYPSVVAKWASRHRTSVQIENIHFSWGCDNPGDLDMLLQLAGPSVKTLSLNLSDHTQGSMSPSGSMQPFLNLKNNTSLQTLRLSLRLESPIQVDMSWFSEILSQLNATRLTTVTFYVEMLFCQQLGWVKWTEIDEFLSNPKLKVLTKVELSLWRRSTPSCFDNKDVDVPAKFKEHLPKLHERKIFFLSQNFN</sequence>
<evidence type="ECO:0000313" key="1">
    <source>
        <dbReference type="EMBL" id="KZT00999.1"/>
    </source>
</evidence>
<evidence type="ECO:0008006" key="3">
    <source>
        <dbReference type="Google" id="ProtNLM"/>
    </source>
</evidence>
<keyword evidence="2" id="KW-1185">Reference proteome</keyword>
<dbReference type="Proteomes" id="UP000076871">
    <property type="component" value="Unassembled WGS sequence"/>
</dbReference>
<dbReference type="RefSeq" id="XP_040758739.1">
    <property type="nucleotide sequence ID" value="XM_040905949.1"/>
</dbReference>
<dbReference type="InParanoid" id="A0A165BG90"/>
<accession>A0A165BG90</accession>
<organism evidence="1 2">
    <name type="scientific">Laetiporus sulphureus 93-53</name>
    <dbReference type="NCBI Taxonomy" id="1314785"/>
    <lineage>
        <taxon>Eukaryota</taxon>
        <taxon>Fungi</taxon>
        <taxon>Dikarya</taxon>
        <taxon>Basidiomycota</taxon>
        <taxon>Agaricomycotina</taxon>
        <taxon>Agaricomycetes</taxon>
        <taxon>Polyporales</taxon>
        <taxon>Laetiporus</taxon>
    </lineage>
</organism>
<dbReference type="OrthoDB" id="2741110at2759"/>
<gene>
    <name evidence="1" type="ORF">LAESUDRAFT_687317</name>
</gene>
<dbReference type="GeneID" id="63822978"/>
<dbReference type="EMBL" id="KV427672">
    <property type="protein sequence ID" value="KZT00999.1"/>
    <property type="molecule type" value="Genomic_DNA"/>
</dbReference>
<reference evidence="1 2" key="1">
    <citation type="journal article" date="2016" name="Mol. Biol. Evol.">
        <title>Comparative Genomics of Early-Diverging Mushroom-Forming Fungi Provides Insights into the Origins of Lignocellulose Decay Capabilities.</title>
        <authorList>
            <person name="Nagy L.G."/>
            <person name="Riley R."/>
            <person name="Tritt A."/>
            <person name="Adam C."/>
            <person name="Daum C."/>
            <person name="Floudas D."/>
            <person name="Sun H."/>
            <person name="Yadav J.S."/>
            <person name="Pangilinan J."/>
            <person name="Larsson K.H."/>
            <person name="Matsuura K."/>
            <person name="Barry K."/>
            <person name="Labutti K."/>
            <person name="Kuo R."/>
            <person name="Ohm R.A."/>
            <person name="Bhattacharya S.S."/>
            <person name="Shirouzu T."/>
            <person name="Yoshinaga Y."/>
            <person name="Martin F.M."/>
            <person name="Grigoriev I.V."/>
            <person name="Hibbett D.S."/>
        </authorList>
    </citation>
    <scope>NUCLEOTIDE SEQUENCE [LARGE SCALE GENOMIC DNA]</scope>
    <source>
        <strain evidence="1 2">93-53</strain>
    </source>
</reference>
<dbReference type="AlphaFoldDB" id="A0A165BG90"/>
<protein>
    <recommendedName>
        <fullName evidence="3">F-box domain-containing protein</fullName>
    </recommendedName>
</protein>
<name>A0A165BG90_9APHY</name>